<dbReference type="GO" id="GO:0003887">
    <property type="term" value="F:DNA-directed DNA polymerase activity"/>
    <property type="evidence" value="ECO:0007669"/>
    <property type="project" value="UniProtKB-KW"/>
</dbReference>
<comment type="caution">
    <text evidence="10">The sequence shown here is derived from an EMBL/GenBank/DDBJ whole genome shotgun (WGS) entry which is preliminary data.</text>
</comment>
<dbReference type="PRINTS" id="PR00106">
    <property type="entry name" value="DNAPOLB"/>
</dbReference>
<keyword evidence="7" id="KW-0235">DNA replication</keyword>
<dbReference type="GO" id="GO:0006261">
    <property type="term" value="P:DNA-templated DNA replication"/>
    <property type="evidence" value="ECO:0007669"/>
    <property type="project" value="TreeGrafter"/>
</dbReference>
<dbReference type="NCBIfam" id="TIGR00592">
    <property type="entry name" value="pol2"/>
    <property type="match status" value="1"/>
</dbReference>
<evidence type="ECO:0000313" key="10">
    <source>
        <dbReference type="EMBL" id="RLE55704.1"/>
    </source>
</evidence>
<keyword evidence="5 7" id="KW-0238">DNA-binding</keyword>
<accession>A0A497F7N3</accession>
<evidence type="ECO:0000256" key="4">
    <source>
        <dbReference type="ARBA" id="ARBA00022932"/>
    </source>
</evidence>
<name>A0A497F7N3_9CREN</name>
<keyword evidence="2 7" id="KW-0808">Transferase</keyword>
<feature type="domain" description="DNA-directed DNA polymerase family B multifunctional" evidence="8">
    <location>
        <begin position="373"/>
        <end position="770"/>
    </location>
</feature>
<evidence type="ECO:0000256" key="2">
    <source>
        <dbReference type="ARBA" id="ARBA00022679"/>
    </source>
</evidence>
<dbReference type="InterPro" id="IPR006134">
    <property type="entry name" value="DNA-dir_DNA_pol_B_multi_dom"/>
</dbReference>
<evidence type="ECO:0000313" key="11">
    <source>
        <dbReference type="Proteomes" id="UP000269499"/>
    </source>
</evidence>
<dbReference type="InterPro" id="IPR042087">
    <property type="entry name" value="DNA_pol_B_thumb"/>
</dbReference>
<evidence type="ECO:0000256" key="6">
    <source>
        <dbReference type="ARBA" id="ARBA00049244"/>
    </source>
</evidence>
<organism evidence="10 11">
    <name type="scientific">Thermoproteota archaeon</name>
    <dbReference type="NCBI Taxonomy" id="2056631"/>
    <lineage>
        <taxon>Archaea</taxon>
        <taxon>Thermoproteota</taxon>
    </lineage>
</organism>
<evidence type="ECO:0000256" key="7">
    <source>
        <dbReference type="RuleBase" id="RU000442"/>
    </source>
</evidence>
<dbReference type="SMART" id="SM00486">
    <property type="entry name" value="POLBc"/>
    <property type="match status" value="1"/>
</dbReference>
<dbReference type="PROSITE" id="PS00116">
    <property type="entry name" value="DNA_POLYMERASE_B"/>
    <property type="match status" value="1"/>
</dbReference>
<dbReference type="EC" id="2.7.7.7" evidence="7"/>
<comment type="catalytic activity">
    <reaction evidence="6 7">
        <text>DNA(n) + a 2'-deoxyribonucleoside 5'-triphosphate = DNA(n+1) + diphosphate</text>
        <dbReference type="Rhea" id="RHEA:22508"/>
        <dbReference type="Rhea" id="RHEA-COMP:17339"/>
        <dbReference type="Rhea" id="RHEA-COMP:17340"/>
        <dbReference type="ChEBI" id="CHEBI:33019"/>
        <dbReference type="ChEBI" id="CHEBI:61560"/>
        <dbReference type="ChEBI" id="CHEBI:173112"/>
        <dbReference type="EC" id="2.7.7.7"/>
    </reaction>
</comment>
<dbReference type="Gene3D" id="1.10.132.60">
    <property type="entry name" value="DNA polymerase family B, C-terminal domain"/>
    <property type="match status" value="1"/>
</dbReference>
<dbReference type="PANTHER" id="PTHR10322">
    <property type="entry name" value="DNA POLYMERASE CATALYTIC SUBUNIT"/>
    <property type="match status" value="1"/>
</dbReference>
<evidence type="ECO:0000259" key="9">
    <source>
        <dbReference type="Pfam" id="PF03104"/>
    </source>
</evidence>
<keyword evidence="3 7" id="KW-0548">Nucleotidyltransferase</keyword>
<dbReference type="Pfam" id="PF00136">
    <property type="entry name" value="DNA_pol_B"/>
    <property type="match status" value="1"/>
</dbReference>
<dbReference type="EMBL" id="QMRA01000004">
    <property type="protein sequence ID" value="RLE55704.1"/>
    <property type="molecule type" value="Genomic_DNA"/>
</dbReference>
<dbReference type="AlphaFoldDB" id="A0A497F7N3"/>
<dbReference type="Gene3D" id="3.30.420.10">
    <property type="entry name" value="Ribonuclease H-like superfamily/Ribonuclease H"/>
    <property type="match status" value="1"/>
</dbReference>
<dbReference type="InterPro" id="IPR006133">
    <property type="entry name" value="DNA-dir_DNA_pol_B_exonuc"/>
</dbReference>
<dbReference type="InterPro" id="IPR017964">
    <property type="entry name" value="DNA-dir_DNA_pol_B_CS"/>
</dbReference>
<evidence type="ECO:0000256" key="5">
    <source>
        <dbReference type="ARBA" id="ARBA00023125"/>
    </source>
</evidence>
<keyword evidence="4 7" id="KW-0239">DNA-directed DNA polymerase</keyword>
<dbReference type="SUPFAM" id="SSF53098">
    <property type="entry name" value="Ribonuclease H-like"/>
    <property type="match status" value="1"/>
</dbReference>
<dbReference type="InterPro" id="IPR043502">
    <property type="entry name" value="DNA/RNA_pol_sf"/>
</dbReference>
<dbReference type="GO" id="GO:0003677">
    <property type="term" value="F:DNA binding"/>
    <property type="evidence" value="ECO:0007669"/>
    <property type="project" value="UniProtKB-KW"/>
</dbReference>
<dbReference type="InterPro" id="IPR050240">
    <property type="entry name" value="DNA_pol_type-B"/>
</dbReference>
<comment type="similarity">
    <text evidence="1 7">Belongs to the DNA polymerase type-B family.</text>
</comment>
<dbReference type="InterPro" id="IPR012337">
    <property type="entry name" value="RNaseH-like_sf"/>
</dbReference>
<dbReference type="GO" id="GO:0000166">
    <property type="term" value="F:nucleotide binding"/>
    <property type="evidence" value="ECO:0007669"/>
    <property type="project" value="InterPro"/>
</dbReference>
<evidence type="ECO:0000256" key="1">
    <source>
        <dbReference type="ARBA" id="ARBA00005755"/>
    </source>
</evidence>
<dbReference type="Proteomes" id="UP000269499">
    <property type="component" value="Unassembled WGS sequence"/>
</dbReference>
<proteinExistence type="inferred from homology"/>
<dbReference type="SUPFAM" id="SSF56672">
    <property type="entry name" value="DNA/RNA polymerases"/>
    <property type="match status" value="1"/>
</dbReference>
<feature type="domain" description="DNA-directed DNA polymerase family B exonuclease" evidence="9">
    <location>
        <begin position="116"/>
        <end position="309"/>
    </location>
</feature>
<dbReference type="InterPro" id="IPR023211">
    <property type="entry name" value="DNA_pol_palm_dom_sf"/>
</dbReference>
<reference evidence="10 11" key="1">
    <citation type="submission" date="2018-06" db="EMBL/GenBank/DDBJ databases">
        <title>Extensive metabolic versatility and redundancy in microbially diverse, dynamic hydrothermal sediments.</title>
        <authorList>
            <person name="Dombrowski N."/>
            <person name="Teske A."/>
            <person name="Baker B.J."/>
        </authorList>
    </citation>
    <scope>NUCLEOTIDE SEQUENCE [LARGE SCALE GENOMIC DNA]</scope>
    <source>
        <strain evidence="10">B20_G2</strain>
    </source>
</reference>
<evidence type="ECO:0000256" key="3">
    <source>
        <dbReference type="ARBA" id="ARBA00022695"/>
    </source>
</evidence>
<sequence length="795" mass="91031">MRETITFWPLDVTYTIQDNVPVVCFWSITDDGRRVLILDRTFRPYFYVLPKDNRFLSSITNNIKKLSNPNTPILSVEQVDKLFFGKPVTALKVTCLLPATLSSLKEKILKLPGVKDVLEADIRFYMRYMVDKGVYPCAWHSVEAERLKNKENVRVDAIYEMKSEPKITDRRDIPDLKILSLDVEWYSPKGSPKPHSAPIVVITTVMNTGEKAQFTLEEFDERSLLKEFANYVVKVDPDIIVGYNSNRFVWPYILARAKNLNVNIPLSRELSEPQTSTYGHISIAGRANVDMLDYAEDLYAIKVKTLANVADYLNIKPKEKQFLLSPPWVYQYWGDTSKRTDLLKHSMEAAELTLEIAKKALPFAMQLSSVTGIPLDQVLAAPVGFRVEWFLIRQAFMENELIPNRVERPYIPYRGALVLKPKKGLHENIAIIDFSAMYPSLMIKYNISPDTYVPPDEPLPPEECFIAPEVGHKFRKSPPGFYKRVLEKLLELRRQIKKQMKLLDPSSAEYILLDNRQKAIKVIANACYGYTGWLGARWYVKPCAEATAAFGRKTIKEAIALARDLSLQIIYGDTDSLFVKYIPEKVDAFIMEVEDKIGLDIKIDKVYVSCIFTEAAKRYAGLLQDGRIEVVGFEAVRGDWCELAQEVQLKVIEVILKKKSPYAAAEYVRKIIDDLKSKRVPFEKLIIWKTLSKSLDEYEVDSPHVRVARILLSEGYALEVGDKVGFVIVKGTSKRLSDRAKPYFMATYDELDLNYYISKQILPSALRVLSIFGFTADSILKPPSTTTLDFWFKRR</sequence>
<dbReference type="Pfam" id="PF03104">
    <property type="entry name" value="DNA_pol_B_exo1"/>
    <property type="match status" value="1"/>
</dbReference>
<dbReference type="Gene3D" id="3.90.1600.10">
    <property type="entry name" value="Palm domain of DNA polymerase"/>
    <property type="match status" value="1"/>
</dbReference>
<gene>
    <name evidence="10" type="ORF">DRJ26_00575</name>
</gene>
<dbReference type="Gene3D" id="3.30.342.10">
    <property type="entry name" value="DNA Polymerase, chain B, domain 1"/>
    <property type="match status" value="1"/>
</dbReference>
<dbReference type="Gene3D" id="1.10.287.690">
    <property type="entry name" value="Helix hairpin bin"/>
    <property type="match status" value="1"/>
</dbReference>
<dbReference type="PANTHER" id="PTHR10322:SF23">
    <property type="entry name" value="DNA POLYMERASE DELTA CATALYTIC SUBUNIT"/>
    <property type="match status" value="1"/>
</dbReference>
<evidence type="ECO:0000259" key="8">
    <source>
        <dbReference type="Pfam" id="PF00136"/>
    </source>
</evidence>
<protein>
    <recommendedName>
        <fullName evidence="7">DNA polymerase</fullName>
        <ecNumber evidence="7">2.7.7.7</ecNumber>
    </recommendedName>
</protein>
<dbReference type="InterPro" id="IPR036397">
    <property type="entry name" value="RNaseH_sf"/>
</dbReference>
<dbReference type="InterPro" id="IPR006172">
    <property type="entry name" value="DNA-dir_DNA_pol_B"/>
</dbReference>